<keyword evidence="3" id="KW-0347">Helicase</keyword>
<sequence>MNRAVLAVAGSRKTQSIVNACANGPTNVRRLAVTYTTSGQAELERRLRSACPAGAVPKVVGWYAFLMRHCIRPYLPLKYPGRHLRGLNFDGEPAGGRFATGAPRFLDSDNRAYKLHLSKLAYDVVLASKGAVIDRLTNIYDEIYIDEVQDLTGCDLRILEMLMNADGIDLHMVGDVRQSVFDTNPRDQNLRKYRGVKMLDWFNVHEKSGRLDVQHNAETWRSNQEIATFSDKIFPPKFTFQATVSKQAVVTGHDGVYALSEGDIEEYLATYRPQPLRPRIAVAREVELPFQNFGAVKGLTFERVLIYPTQPIVRFLTKGEPLADQTACGLYVAVTRAMHSVAFVVSDPSETRLRPWQRGL</sequence>
<dbReference type="RefSeq" id="WP_397407489.1">
    <property type="nucleotide sequence ID" value="NZ_JBIRYI010000018.1"/>
</dbReference>
<dbReference type="PANTHER" id="PTHR11070:SF67">
    <property type="entry name" value="DNA 3'-5' HELICASE"/>
    <property type="match status" value="1"/>
</dbReference>
<evidence type="ECO:0000256" key="1">
    <source>
        <dbReference type="ARBA" id="ARBA00022741"/>
    </source>
</evidence>
<keyword evidence="2" id="KW-0378">Hydrolase</keyword>
<keyword evidence="4" id="KW-0067">ATP-binding</keyword>
<evidence type="ECO:0000313" key="7">
    <source>
        <dbReference type="Proteomes" id="UP001611580"/>
    </source>
</evidence>
<dbReference type="EMBL" id="JBIRYI010000018">
    <property type="protein sequence ID" value="MFI2489942.1"/>
    <property type="molecule type" value="Genomic_DNA"/>
</dbReference>
<dbReference type="InterPro" id="IPR027417">
    <property type="entry name" value="P-loop_NTPase"/>
</dbReference>
<dbReference type="SUPFAM" id="SSF52540">
    <property type="entry name" value="P-loop containing nucleoside triphosphate hydrolases"/>
    <property type="match status" value="1"/>
</dbReference>
<name>A0ABW7XQX6_9MICO</name>
<dbReference type="Gene3D" id="3.40.50.300">
    <property type="entry name" value="P-loop containing nucleotide triphosphate hydrolases"/>
    <property type="match status" value="1"/>
</dbReference>
<organism evidence="6 7">
    <name type="scientific">Promicromonospora kroppenstedtii</name>
    <dbReference type="NCBI Taxonomy" id="440482"/>
    <lineage>
        <taxon>Bacteria</taxon>
        <taxon>Bacillati</taxon>
        <taxon>Actinomycetota</taxon>
        <taxon>Actinomycetes</taxon>
        <taxon>Micrococcales</taxon>
        <taxon>Promicromonosporaceae</taxon>
        <taxon>Promicromonospora</taxon>
    </lineage>
</organism>
<evidence type="ECO:0000313" key="6">
    <source>
        <dbReference type="EMBL" id="MFI2489942.1"/>
    </source>
</evidence>
<keyword evidence="7" id="KW-1185">Reference proteome</keyword>
<proteinExistence type="predicted"/>
<feature type="domain" description="UvrD-like helicase ATP-binding" evidence="5">
    <location>
        <begin position="119"/>
        <end position="181"/>
    </location>
</feature>
<dbReference type="InterPro" id="IPR000212">
    <property type="entry name" value="DNA_helicase_UvrD/REP"/>
</dbReference>
<evidence type="ECO:0000259" key="5">
    <source>
        <dbReference type="Pfam" id="PF00580"/>
    </source>
</evidence>
<evidence type="ECO:0000256" key="2">
    <source>
        <dbReference type="ARBA" id="ARBA00022801"/>
    </source>
</evidence>
<accession>A0ABW7XQX6</accession>
<comment type="caution">
    <text evidence="6">The sequence shown here is derived from an EMBL/GenBank/DDBJ whole genome shotgun (WGS) entry which is preliminary data.</text>
</comment>
<dbReference type="Pfam" id="PF00580">
    <property type="entry name" value="UvrD-helicase"/>
    <property type="match status" value="1"/>
</dbReference>
<dbReference type="Proteomes" id="UP001611580">
    <property type="component" value="Unassembled WGS sequence"/>
</dbReference>
<dbReference type="PANTHER" id="PTHR11070">
    <property type="entry name" value="UVRD / RECB / PCRA DNA HELICASE FAMILY MEMBER"/>
    <property type="match status" value="1"/>
</dbReference>
<dbReference type="InterPro" id="IPR014016">
    <property type="entry name" value="UvrD-like_ATP-bd"/>
</dbReference>
<evidence type="ECO:0000256" key="3">
    <source>
        <dbReference type="ARBA" id="ARBA00022806"/>
    </source>
</evidence>
<gene>
    <name evidence="6" type="ORF">ACH47X_23720</name>
</gene>
<evidence type="ECO:0000256" key="4">
    <source>
        <dbReference type="ARBA" id="ARBA00022840"/>
    </source>
</evidence>
<protein>
    <submittedName>
        <fullName evidence="6">UvrD-helicase domain-containing protein</fullName>
    </submittedName>
</protein>
<keyword evidence="1" id="KW-0547">Nucleotide-binding</keyword>
<reference evidence="6 7" key="1">
    <citation type="submission" date="2024-10" db="EMBL/GenBank/DDBJ databases">
        <title>The Natural Products Discovery Center: Release of the First 8490 Sequenced Strains for Exploring Actinobacteria Biosynthetic Diversity.</title>
        <authorList>
            <person name="Kalkreuter E."/>
            <person name="Kautsar S.A."/>
            <person name="Yang D."/>
            <person name="Bader C.D."/>
            <person name="Teijaro C.N."/>
            <person name="Fluegel L."/>
            <person name="Davis C.M."/>
            <person name="Simpson J.R."/>
            <person name="Lauterbach L."/>
            <person name="Steele A.D."/>
            <person name="Gui C."/>
            <person name="Meng S."/>
            <person name="Li G."/>
            <person name="Viehrig K."/>
            <person name="Ye F."/>
            <person name="Su P."/>
            <person name="Kiefer A.F."/>
            <person name="Nichols A."/>
            <person name="Cepeda A.J."/>
            <person name="Yan W."/>
            <person name="Fan B."/>
            <person name="Jiang Y."/>
            <person name="Adhikari A."/>
            <person name="Zheng C.-J."/>
            <person name="Schuster L."/>
            <person name="Cowan T.M."/>
            <person name="Smanski M.J."/>
            <person name="Chevrette M.G."/>
            <person name="De Carvalho L.P.S."/>
            <person name="Shen B."/>
        </authorList>
    </citation>
    <scope>NUCLEOTIDE SEQUENCE [LARGE SCALE GENOMIC DNA]</scope>
    <source>
        <strain evidence="6 7">NPDC019481</strain>
    </source>
</reference>